<sequence length="59" mass="6165">MTIEEAASAAASSRSAIYRALKSKQLSGKKAGRRTVILQSALSAYLHALPAFGEDDGQA</sequence>
<gene>
    <name evidence="1" type="ORF">H3V42_25745</name>
</gene>
<dbReference type="Proteomes" id="UP000515377">
    <property type="component" value="Chromosome"/>
</dbReference>
<reference evidence="1 2" key="1">
    <citation type="submission" date="2020-07" db="EMBL/GenBank/DDBJ databases">
        <title>Whole genome sequence of Sphingobium yanoikuyae A3.</title>
        <authorList>
            <person name="Han S.-S."/>
        </authorList>
    </citation>
    <scope>NUCLEOTIDE SEQUENCE [LARGE SCALE GENOMIC DNA]</scope>
    <source>
        <strain evidence="1 2">A3</strain>
    </source>
</reference>
<protein>
    <submittedName>
        <fullName evidence="1">DNA-binding protein</fullName>
    </submittedName>
</protein>
<organism evidence="1 2">
    <name type="scientific">Sphingobium yanoikuyae</name>
    <name type="common">Sphingomonas yanoikuyae</name>
    <dbReference type="NCBI Taxonomy" id="13690"/>
    <lineage>
        <taxon>Bacteria</taxon>
        <taxon>Pseudomonadati</taxon>
        <taxon>Pseudomonadota</taxon>
        <taxon>Alphaproteobacteria</taxon>
        <taxon>Sphingomonadales</taxon>
        <taxon>Sphingomonadaceae</taxon>
        <taxon>Sphingobium</taxon>
    </lineage>
</organism>
<proteinExistence type="predicted"/>
<name>A0A9X7UFQ5_SPHYA</name>
<dbReference type="AlphaFoldDB" id="A0A9X7UFQ5"/>
<dbReference type="GO" id="GO:0003677">
    <property type="term" value="F:DNA binding"/>
    <property type="evidence" value="ECO:0007669"/>
    <property type="project" value="UniProtKB-KW"/>
</dbReference>
<keyword evidence="1" id="KW-0238">DNA-binding</keyword>
<evidence type="ECO:0000313" key="1">
    <source>
        <dbReference type="EMBL" id="QNG49235.1"/>
    </source>
</evidence>
<dbReference type="EMBL" id="CP060122">
    <property type="protein sequence ID" value="QNG49235.1"/>
    <property type="molecule type" value="Genomic_DNA"/>
</dbReference>
<evidence type="ECO:0000313" key="2">
    <source>
        <dbReference type="Proteomes" id="UP000515377"/>
    </source>
</evidence>
<accession>A0A9X7UFQ5</accession>